<keyword evidence="3 7" id="KW-0479">Metal-binding</keyword>
<evidence type="ECO:0000256" key="1">
    <source>
        <dbReference type="ARBA" id="ARBA00010617"/>
    </source>
</evidence>
<sequence>MFSNHTVSGFNIKNLLKFRNSPLHFLTEIRELGDIVEIGHRANRKMFVLNHPDLIKEVLVNKTSSFRKGKGLQIAGKFLGQGLLTSEGDTHKRQRRLMQPQFHAKHISSFAGVMVEHTEQMLDTWVNQEDRNIHRDMTELALEIINKTMFGHNLTEDVDQIGEIIEAGSRRNIQQAKSVINVPKFFTKKADNRLQESQGYLNRIIYSMIEARRKQPDEEHQDLLSLLLAAKDEDGTRMTDQEIRDQLITIYIAGHETTANTLSWTWFLLAQNDAVEKKLWAELDEVLGGNSPRLSDIPKLKYTNQIIQESMRLYPAAWMIGREATEPVVIGGMDIAQGDTIFMSQYAMHRTPKYFANPDQFIPERFDHDFLKTIPTYAYFPFGGGPRVCIGNNFALMEAAIIVAVVGQRYKLQLLDSHSVKPEPLITLRVQGGLPMKVIERTPRV</sequence>
<dbReference type="Proteomes" id="UP001652445">
    <property type="component" value="Unassembled WGS sequence"/>
</dbReference>
<keyword evidence="9" id="KW-1185">Reference proteome</keyword>
<protein>
    <submittedName>
        <fullName evidence="8">Cytochrome P450</fullName>
    </submittedName>
</protein>
<dbReference type="RefSeq" id="WP_262685755.1">
    <property type="nucleotide sequence ID" value="NZ_JAOQIO010000084.1"/>
</dbReference>
<dbReference type="InterPro" id="IPR036396">
    <property type="entry name" value="Cyt_P450_sf"/>
</dbReference>
<organism evidence="8 9">
    <name type="scientific">Paenibacillus baimaensis</name>
    <dbReference type="NCBI Taxonomy" id="2982185"/>
    <lineage>
        <taxon>Bacteria</taxon>
        <taxon>Bacillati</taxon>
        <taxon>Bacillota</taxon>
        <taxon>Bacilli</taxon>
        <taxon>Bacillales</taxon>
        <taxon>Paenibacillaceae</taxon>
        <taxon>Paenibacillus</taxon>
    </lineage>
</organism>
<dbReference type="InterPro" id="IPR050196">
    <property type="entry name" value="Cytochrome_P450_Monoox"/>
</dbReference>
<keyword evidence="2 7" id="KW-0349">Heme</keyword>
<dbReference type="SUPFAM" id="SSF48264">
    <property type="entry name" value="Cytochrome P450"/>
    <property type="match status" value="1"/>
</dbReference>
<proteinExistence type="inferred from homology"/>
<reference evidence="8 9" key="1">
    <citation type="submission" date="2022-09" db="EMBL/GenBank/DDBJ databases">
        <authorList>
            <person name="Han X.L."/>
            <person name="Wang Q."/>
            <person name="Lu T."/>
        </authorList>
    </citation>
    <scope>NUCLEOTIDE SEQUENCE [LARGE SCALE GENOMIC DNA]</scope>
    <source>
        <strain evidence="8 9">WQ 127069</strain>
    </source>
</reference>
<dbReference type="PRINTS" id="PR00463">
    <property type="entry name" value="EP450I"/>
</dbReference>
<keyword evidence="5 7" id="KW-0408">Iron</keyword>
<evidence type="ECO:0000256" key="3">
    <source>
        <dbReference type="ARBA" id="ARBA00022723"/>
    </source>
</evidence>
<dbReference type="Pfam" id="PF00067">
    <property type="entry name" value="p450"/>
    <property type="match status" value="1"/>
</dbReference>
<dbReference type="EMBL" id="JAOQIO010000084">
    <property type="protein sequence ID" value="MCU6794634.1"/>
    <property type="molecule type" value="Genomic_DNA"/>
</dbReference>
<accession>A0ABT2ULU8</accession>
<name>A0ABT2ULU8_9BACL</name>
<keyword evidence="6 7" id="KW-0503">Monooxygenase</keyword>
<dbReference type="PROSITE" id="PS00086">
    <property type="entry name" value="CYTOCHROME_P450"/>
    <property type="match status" value="1"/>
</dbReference>
<dbReference type="InterPro" id="IPR001128">
    <property type="entry name" value="Cyt_P450"/>
</dbReference>
<comment type="caution">
    <text evidence="8">The sequence shown here is derived from an EMBL/GenBank/DDBJ whole genome shotgun (WGS) entry which is preliminary data.</text>
</comment>
<evidence type="ECO:0000256" key="2">
    <source>
        <dbReference type="ARBA" id="ARBA00022617"/>
    </source>
</evidence>
<evidence type="ECO:0000313" key="8">
    <source>
        <dbReference type="EMBL" id="MCU6794634.1"/>
    </source>
</evidence>
<dbReference type="PANTHER" id="PTHR24291:SF50">
    <property type="entry name" value="BIFUNCTIONAL ALBAFLAVENONE MONOOXYGENASE_TERPENE SYNTHASE"/>
    <property type="match status" value="1"/>
</dbReference>
<evidence type="ECO:0000256" key="4">
    <source>
        <dbReference type="ARBA" id="ARBA00023002"/>
    </source>
</evidence>
<dbReference type="CDD" id="cd20620">
    <property type="entry name" value="CYP132-like"/>
    <property type="match status" value="1"/>
</dbReference>
<gene>
    <name evidence="8" type="ORF">OB236_21220</name>
</gene>
<dbReference type="PANTHER" id="PTHR24291">
    <property type="entry name" value="CYTOCHROME P450 FAMILY 4"/>
    <property type="match status" value="1"/>
</dbReference>
<dbReference type="Gene3D" id="1.10.630.10">
    <property type="entry name" value="Cytochrome P450"/>
    <property type="match status" value="1"/>
</dbReference>
<dbReference type="InterPro" id="IPR017972">
    <property type="entry name" value="Cyt_P450_CS"/>
</dbReference>
<evidence type="ECO:0000256" key="5">
    <source>
        <dbReference type="ARBA" id="ARBA00023004"/>
    </source>
</evidence>
<comment type="similarity">
    <text evidence="1 7">Belongs to the cytochrome P450 family.</text>
</comment>
<keyword evidence="4 7" id="KW-0560">Oxidoreductase</keyword>
<evidence type="ECO:0000256" key="7">
    <source>
        <dbReference type="RuleBase" id="RU000461"/>
    </source>
</evidence>
<dbReference type="InterPro" id="IPR002401">
    <property type="entry name" value="Cyt_P450_E_grp-I"/>
</dbReference>
<evidence type="ECO:0000256" key="6">
    <source>
        <dbReference type="ARBA" id="ARBA00023033"/>
    </source>
</evidence>
<dbReference type="PRINTS" id="PR00385">
    <property type="entry name" value="P450"/>
</dbReference>
<evidence type="ECO:0000313" key="9">
    <source>
        <dbReference type="Proteomes" id="UP001652445"/>
    </source>
</evidence>